<gene>
    <name evidence="4" type="ORF">ES332_D09G277000v1</name>
</gene>
<feature type="repeat" description="WD" evidence="3">
    <location>
        <begin position="116"/>
        <end position="149"/>
    </location>
</feature>
<dbReference type="PROSITE" id="PS50294">
    <property type="entry name" value="WD_REPEATS_REGION"/>
    <property type="match status" value="1"/>
</dbReference>
<organism evidence="4 5">
    <name type="scientific">Gossypium tomentosum</name>
    <name type="common">Hawaiian cotton</name>
    <name type="synonym">Gossypium sandvicense</name>
    <dbReference type="NCBI Taxonomy" id="34277"/>
    <lineage>
        <taxon>Eukaryota</taxon>
        <taxon>Viridiplantae</taxon>
        <taxon>Streptophyta</taxon>
        <taxon>Embryophyta</taxon>
        <taxon>Tracheophyta</taxon>
        <taxon>Spermatophyta</taxon>
        <taxon>Magnoliopsida</taxon>
        <taxon>eudicotyledons</taxon>
        <taxon>Gunneridae</taxon>
        <taxon>Pentapetalae</taxon>
        <taxon>rosids</taxon>
        <taxon>malvids</taxon>
        <taxon>Malvales</taxon>
        <taxon>Malvaceae</taxon>
        <taxon>Malvoideae</taxon>
        <taxon>Gossypium</taxon>
    </lineage>
</organism>
<keyword evidence="1 3" id="KW-0853">WD repeat</keyword>
<dbReference type="InterPro" id="IPR001680">
    <property type="entry name" value="WD40_rpt"/>
</dbReference>
<dbReference type="InterPro" id="IPR052858">
    <property type="entry name" value="E3_ubiquitin-ligase_LIN"/>
</dbReference>
<protein>
    <submittedName>
        <fullName evidence="4">Uncharacterized protein</fullName>
    </submittedName>
</protein>
<keyword evidence="2" id="KW-0677">Repeat</keyword>
<proteinExistence type="predicted"/>
<dbReference type="PROSITE" id="PS00678">
    <property type="entry name" value="WD_REPEATS_1"/>
    <property type="match status" value="1"/>
</dbReference>
<feature type="repeat" description="WD" evidence="3">
    <location>
        <begin position="90"/>
        <end position="113"/>
    </location>
</feature>
<dbReference type="InterPro" id="IPR036322">
    <property type="entry name" value="WD40_repeat_dom_sf"/>
</dbReference>
<dbReference type="PROSITE" id="PS50082">
    <property type="entry name" value="WD_REPEATS_2"/>
    <property type="match status" value="2"/>
</dbReference>
<dbReference type="Gene3D" id="2.130.10.10">
    <property type="entry name" value="YVTN repeat-like/Quinoprotein amine dehydrogenase"/>
    <property type="match status" value="1"/>
</dbReference>
<dbReference type="SUPFAM" id="SSF50978">
    <property type="entry name" value="WD40 repeat-like"/>
    <property type="match status" value="1"/>
</dbReference>
<dbReference type="PANTHER" id="PTHR47446:SF2">
    <property type="entry name" value="RING-TYPE E3 UBIQUITIN TRANSFERASE"/>
    <property type="match status" value="1"/>
</dbReference>
<dbReference type="InterPro" id="IPR019775">
    <property type="entry name" value="WD40_repeat_CS"/>
</dbReference>
<dbReference type="InterPro" id="IPR015943">
    <property type="entry name" value="WD40/YVTN_repeat-like_dom_sf"/>
</dbReference>
<dbReference type="EMBL" id="CM017631">
    <property type="protein sequence ID" value="TYH56003.1"/>
    <property type="molecule type" value="Genomic_DNA"/>
</dbReference>
<dbReference type="Proteomes" id="UP000322667">
    <property type="component" value="Chromosome D09"/>
</dbReference>
<sequence length="358" mass="40773">MDLEERLLACLCIYNYASGKGMKKLIHFSEGVRESLRRFSNVIWMADELHRVADFYLPNKSRISCVHTQIVEVSHKYSGAVNALIYYKGMLYSGYSDGSIKVWDIKRQSATLLWDIKEHKDSVTCFSLFEPGETLLSGSIDKTIRVWQMVHNKLECIEVIATKEPVQKLDTYGQMIFMITHAHHLKVIDSLRTTNSICKTKSVKCMKMVQGRIYAGCTDSSIQEVSLSSNHQREIKAAVKKWRMQSKPINSITMYRDWLYCASSMVEGSNVREWRRNSDPKMSLRPEKRASVLAMEVVEDFIYLNCSSSANSLQIWLRGTQQKVGRISTGSKITSLITANDVVLCGTESGLIKAWIPL</sequence>
<evidence type="ECO:0000256" key="2">
    <source>
        <dbReference type="ARBA" id="ARBA00022737"/>
    </source>
</evidence>
<keyword evidence="5" id="KW-1185">Reference proteome</keyword>
<reference evidence="4 5" key="1">
    <citation type="submission" date="2019-07" db="EMBL/GenBank/DDBJ databases">
        <title>WGS assembly of Gossypium tomentosum.</title>
        <authorList>
            <person name="Chen Z.J."/>
            <person name="Sreedasyam A."/>
            <person name="Ando A."/>
            <person name="Song Q."/>
            <person name="De L."/>
            <person name="Hulse-Kemp A."/>
            <person name="Ding M."/>
            <person name="Ye W."/>
            <person name="Kirkbride R."/>
            <person name="Jenkins J."/>
            <person name="Plott C."/>
            <person name="Lovell J."/>
            <person name="Lin Y.-M."/>
            <person name="Vaughn R."/>
            <person name="Liu B."/>
            <person name="Li W."/>
            <person name="Simpson S."/>
            <person name="Scheffler B."/>
            <person name="Saski C."/>
            <person name="Grover C."/>
            <person name="Hu G."/>
            <person name="Conover J."/>
            <person name="Carlson J."/>
            <person name="Shu S."/>
            <person name="Boston L."/>
            <person name="Williams M."/>
            <person name="Peterson D."/>
            <person name="Mcgee K."/>
            <person name="Jones D."/>
            <person name="Wendel J."/>
            <person name="Stelly D."/>
            <person name="Grimwood J."/>
            <person name="Schmutz J."/>
        </authorList>
    </citation>
    <scope>NUCLEOTIDE SEQUENCE [LARGE SCALE GENOMIC DNA]</scope>
    <source>
        <strain evidence="4">7179.01</strain>
    </source>
</reference>
<evidence type="ECO:0000313" key="4">
    <source>
        <dbReference type="EMBL" id="TYH56003.1"/>
    </source>
</evidence>
<dbReference type="PANTHER" id="PTHR47446">
    <property type="entry name" value="RING-TYPE E3 UBIQUITIN TRANSFERASE"/>
    <property type="match status" value="1"/>
</dbReference>
<accession>A0A5D2JPU3</accession>
<dbReference type="AlphaFoldDB" id="A0A5D2JPU3"/>
<name>A0A5D2JPU3_GOSTO</name>
<dbReference type="Pfam" id="PF00400">
    <property type="entry name" value="WD40"/>
    <property type="match status" value="2"/>
</dbReference>
<evidence type="ECO:0000256" key="3">
    <source>
        <dbReference type="PROSITE-ProRule" id="PRU00221"/>
    </source>
</evidence>
<evidence type="ECO:0000313" key="5">
    <source>
        <dbReference type="Proteomes" id="UP000322667"/>
    </source>
</evidence>
<dbReference type="SMART" id="SM00320">
    <property type="entry name" value="WD40"/>
    <property type="match status" value="2"/>
</dbReference>
<evidence type="ECO:0000256" key="1">
    <source>
        <dbReference type="ARBA" id="ARBA00022574"/>
    </source>
</evidence>